<dbReference type="GO" id="GO:0051301">
    <property type="term" value="P:cell division"/>
    <property type="evidence" value="ECO:0007669"/>
    <property type="project" value="UniProtKB-KW"/>
</dbReference>
<dbReference type="Pfam" id="PF10554">
    <property type="entry name" value="Phage_ASH"/>
    <property type="match status" value="1"/>
</dbReference>
<reference evidence="1 2" key="2">
    <citation type="submission" date="2018-01" db="EMBL/GenBank/DDBJ databases">
        <title>Genomic study of Klebsiella pneumoniae.</title>
        <authorList>
            <person name="Yang Y."/>
            <person name="Bicalho R."/>
        </authorList>
    </citation>
    <scope>NUCLEOTIDE SEQUENCE [LARGE SCALE GENOMIC DNA]</scope>
    <source>
        <strain evidence="1 2">A2</strain>
    </source>
</reference>
<sequence length="104" mass="11512">AEKSAPVTLYAGYANPVQLTTSEIGVSGGGIKSQYKEAAIMATTPTKNPQYIWIIAAVRREMPTIKPKIYHIAAPSEREARSYLVRDHVCFFAGRIRLTEVHHA</sequence>
<dbReference type="EMBL" id="PIET01002484">
    <property type="protein sequence ID" value="PLM42809.1"/>
    <property type="molecule type" value="Genomic_DNA"/>
</dbReference>
<organism evidence="1 2">
    <name type="scientific">Klebsiella michiganensis</name>
    <dbReference type="NCBI Taxonomy" id="1134687"/>
    <lineage>
        <taxon>Bacteria</taxon>
        <taxon>Pseudomonadati</taxon>
        <taxon>Pseudomonadota</taxon>
        <taxon>Gammaproteobacteria</taxon>
        <taxon>Enterobacterales</taxon>
        <taxon>Enterobacteriaceae</taxon>
        <taxon>Klebsiella/Raoultella group</taxon>
        <taxon>Klebsiella</taxon>
    </lineage>
</organism>
<dbReference type="NCBIfam" id="NF033153">
    <property type="entry name" value="phage_ICD_like"/>
    <property type="match status" value="1"/>
</dbReference>
<dbReference type="AlphaFoldDB" id="A0A2J4XW84"/>
<keyword evidence="1" id="KW-0131">Cell cycle</keyword>
<keyword evidence="1" id="KW-0132">Cell division</keyword>
<gene>
    <name evidence="1" type="ORF">CWM85_39845</name>
</gene>
<name>A0A2J4XW84_9ENTR</name>
<protein>
    <submittedName>
        <fullName evidence="1">Ash-like/host cell division inhibitor Icd-like protein</fullName>
    </submittedName>
</protein>
<proteinExistence type="predicted"/>
<evidence type="ECO:0000313" key="2">
    <source>
        <dbReference type="Proteomes" id="UP000234661"/>
    </source>
</evidence>
<comment type="caution">
    <text evidence="1">The sequence shown here is derived from an EMBL/GenBank/DDBJ whole genome shotgun (WGS) entry which is preliminary data.</text>
</comment>
<reference evidence="1 2" key="1">
    <citation type="submission" date="2017-11" db="EMBL/GenBank/DDBJ databases">
        <authorList>
            <person name="Han C.G."/>
        </authorList>
    </citation>
    <scope>NUCLEOTIDE SEQUENCE [LARGE SCALE GENOMIC DNA]</scope>
    <source>
        <strain evidence="1 2">A2</strain>
    </source>
</reference>
<dbReference type="InterPro" id="IPR018880">
    <property type="entry name" value="Phage_P4_Ash"/>
</dbReference>
<dbReference type="Proteomes" id="UP000234661">
    <property type="component" value="Unassembled WGS sequence"/>
</dbReference>
<evidence type="ECO:0000313" key="1">
    <source>
        <dbReference type="EMBL" id="PLM42809.1"/>
    </source>
</evidence>
<feature type="non-terminal residue" evidence="1">
    <location>
        <position position="1"/>
    </location>
</feature>
<accession>A0A2J4XW84</accession>